<organism evidence="1 2">
    <name type="scientific">Phytophthora citrophthora</name>
    <dbReference type="NCBI Taxonomy" id="4793"/>
    <lineage>
        <taxon>Eukaryota</taxon>
        <taxon>Sar</taxon>
        <taxon>Stramenopiles</taxon>
        <taxon>Oomycota</taxon>
        <taxon>Peronosporomycetes</taxon>
        <taxon>Peronosporales</taxon>
        <taxon>Peronosporaceae</taxon>
        <taxon>Phytophthora</taxon>
    </lineage>
</organism>
<gene>
    <name evidence="1" type="ORF">P3T76_000886</name>
</gene>
<keyword evidence="2" id="KW-1185">Reference proteome</keyword>
<protein>
    <submittedName>
        <fullName evidence="1">Uncharacterized protein</fullName>
    </submittedName>
</protein>
<proteinExistence type="predicted"/>
<reference evidence="1" key="1">
    <citation type="submission" date="2023-08" db="EMBL/GenBank/DDBJ databases">
        <title>Reference Genome Resource for the Citrus Pathogen Phytophthora citrophthora.</title>
        <authorList>
            <person name="Moller H."/>
            <person name="Coetzee B."/>
            <person name="Rose L.J."/>
            <person name="Van Niekerk J.M."/>
        </authorList>
    </citation>
    <scope>NUCLEOTIDE SEQUENCE</scope>
    <source>
        <strain evidence="1">STE-U-9442</strain>
    </source>
</reference>
<name>A0AAD9H111_9STRA</name>
<sequence>MSFMGNQIESVSTLAMMPPDMVIPELRLKNNPLKELPDGPNNIHHVAQCAKYVGDYNARVGENPNDGRVGL</sequence>
<accession>A0AAD9H111</accession>
<dbReference type="AlphaFoldDB" id="A0AAD9H111"/>
<dbReference type="Proteomes" id="UP001259832">
    <property type="component" value="Unassembled WGS sequence"/>
</dbReference>
<evidence type="ECO:0000313" key="2">
    <source>
        <dbReference type="Proteomes" id="UP001259832"/>
    </source>
</evidence>
<dbReference type="EMBL" id="JASMQC010000001">
    <property type="protein sequence ID" value="KAK1948597.1"/>
    <property type="molecule type" value="Genomic_DNA"/>
</dbReference>
<comment type="caution">
    <text evidence="1">The sequence shown here is derived from an EMBL/GenBank/DDBJ whole genome shotgun (WGS) entry which is preliminary data.</text>
</comment>
<evidence type="ECO:0000313" key="1">
    <source>
        <dbReference type="EMBL" id="KAK1948597.1"/>
    </source>
</evidence>